<feature type="repeat" description="PPR" evidence="3">
    <location>
        <begin position="393"/>
        <end position="427"/>
    </location>
</feature>
<evidence type="ECO:0000313" key="5">
    <source>
        <dbReference type="Proteomes" id="UP000321947"/>
    </source>
</evidence>
<dbReference type="PANTHER" id="PTHR47874:SF1">
    <property type="entry name" value="OS05G0407900 PROTEIN"/>
    <property type="match status" value="1"/>
</dbReference>
<dbReference type="InterPro" id="IPR002885">
    <property type="entry name" value="PPR_rpt"/>
</dbReference>
<evidence type="ECO:0000256" key="2">
    <source>
        <dbReference type="ARBA" id="ARBA00022737"/>
    </source>
</evidence>
<evidence type="ECO:0000313" key="4">
    <source>
        <dbReference type="EMBL" id="TYK19442.1"/>
    </source>
</evidence>
<dbReference type="Proteomes" id="UP000321947">
    <property type="component" value="Unassembled WGS sequence"/>
</dbReference>
<sequence length="648" mass="74406">MDETLRMKAYNELATNKLLTAREAFPAFIKPAAIADQRTSRRRPFTVDPRRVFTERRSSPVATEQTGGACLSTYFCSETLQSLDSTFINLGFQHLLDTTQYAKVSRLFLTKKCVTSSGFSLDYCKSLYQRSNPTMKQLWMFSVPRRLLVNRIIFAPSAFSLRNTNYCFLPHGLHTQSPSSSSPPPSISSFSLLTNLIELFSNKPSDHAILERSIMQKKVLEVSHELIQNAENSDKIMKILEDSEDLLLRKHADSLAFVELLKQLGSQPYLALEVLNWRRRQGGSFPLTAEEYAKGIAVAGRSKHIDLAVGLFTEASNKRVKTTSTYNALMGVYMYNGLADKCNSLFRDLKRDADCVPNIVTYNILLSLFGRLMLVDHMEATMREIHDLNLSPNVNTYNHLLAGYITAWMWNRMEQTFMKMKSSSIKPNTETFLLMLRGYAHSDNLEKMEEMYHLLKDHVNENKFPLIRIMIYAYCRSSITDKVHKIDALLKLIPEEEYRAWLNCKLISIYAQADCLERMEHSINEAFEHGTSVYTARLMRCIIASYFRCNAVDKLINFVSRAESAGWRICRSLYHCKMVMFASQNRFEEMECVLDEMKNINMDWTKKTFYILYKAYSTSGCRYKANQVVGRMCKLGYGVPVDLDSSPS</sequence>
<dbReference type="InterPro" id="IPR011990">
    <property type="entry name" value="TPR-like_helical_dom_sf"/>
</dbReference>
<dbReference type="EMBL" id="SSTD01006964">
    <property type="protein sequence ID" value="TYK19442.1"/>
    <property type="molecule type" value="Genomic_DNA"/>
</dbReference>
<reference evidence="4 5" key="1">
    <citation type="submission" date="2019-08" db="EMBL/GenBank/DDBJ databases">
        <title>Draft genome sequences of two oriental melons (Cucumis melo L. var makuwa).</title>
        <authorList>
            <person name="Kwon S.-Y."/>
        </authorList>
    </citation>
    <scope>NUCLEOTIDE SEQUENCE [LARGE SCALE GENOMIC DNA]</scope>
    <source>
        <strain evidence="5">cv. Chang Bougi</strain>
        <tissue evidence="4">Leaf</tissue>
    </source>
</reference>
<dbReference type="AlphaFoldDB" id="A0A5D3D7D2"/>
<evidence type="ECO:0000256" key="1">
    <source>
        <dbReference type="ARBA" id="ARBA00007626"/>
    </source>
</evidence>
<dbReference type="InterPro" id="IPR044179">
    <property type="entry name" value="PPR5-like"/>
</dbReference>
<organism evidence="4 5">
    <name type="scientific">Cucumis melo var. makuwa</name>
    <name type="common">Oriental melon</name>
    <dbReference type="NCBI Taxonomy" id="1194695"/>
    <lineage>
        <taxon>Eukaryota</taxon>
        <taxon>Viridiplantae</taxon>
        <taxon>Streptophyta</taxon>
        <taxon>Embryophyta</taxon>
        <taxon>Tracheophyta</taxon>
        <taxon>Spermatophyta</taxon>
        <taxon>Magnoliopsida</taxon>
        <taxon>eudicotyledons</taxon>
        <taxon>Gunneridae</taxon>
        <taxon>Pentapetalae</taxon>
        <taxon>rosids</taxon>
        <taxon>fabids</taxon>
        <taxon>Cucurbitales</taxon>
        <taxon>Cucurbitaceae</taxon>
        <taxon>Benincaseae</taxon>
        <taxon>Cucumis</taxon>
    </lineage>
</organism>
<dbReference type="NCBIfam" id="TIGR00756">
    <property type="entry name" value="PPR"/>
    <property type="match status" value="2"/>
</dbReference>
<name>A0A5D3D7D2_CUCMM</name>
<dbReference type="PANTHER" id="PTHR47874">
    <property type="entry name" value="EXPRESSED PROTEIN"/>
    <property type="match status" value="1"/>
</dbReference>
<keyword evidence="2" id="KW-0677">Repeat</keyword>
<dbReference type="Pfam" id="PF13041">
    <property type="entry name" value="PPR_2"/>
    <property type="match status" value="2"/>
</dbReference>
<proteinExistence type="inferred from homology"/>
<feature type="repeat" description="PPR" evidence="3">
    <location>
        <begin position="358"/>
        <end position="392"/>
    </location>
</feature>
<gene>
    <name evidence="4" type="ORF">E5676_scaffold443G00940</name>
</gene>
<accession>A0A5D3D7D2</accession>
<comment type="similarity">
    <text evidence="1">Belongs to the PPR family. P subfamily.</text>
</comment>
<protein>
    <submittedName>
        <fullName evidence="4">Pentatricopeptide repeat-containing protein</fullName>
    </submittedName>
</protein>
<evidence type="ECO:0000256" key="3">
    <source>
        <dbReference type="PROSITE-ProRule" id="PRU00708"/>
    </source>
</evidence>
<dbReference type="Gene3D" id="1.25.40.10">
    <property type="entry name" value="Tetratricopeptide repeat domain"/>
    <property type="match status" value="3"/>
</dbReference>
<dbReference type="PROSITE" id="PS51375">
    <property type="entry name" value="PPR"/>
    <property type="match status" value="2"/>
</dbReference>
<dbReference type="GO" id="GO:0003729">
    <property type="term" value="F:mRNA binding"/>
    <property type="evidence" value="ECO:0007669"/>
    <property type="project" value="InterPro"/>
</dbReference>
<comment type="caution">
    <text evidence="4">The sequence shown here is derived from an EMBL/GenBank/DDBJ whole genome shotgun (WGS) entry which is preliminary data.</text>
</comment>